<keyword evidence="2" id="KW-1185">Reference proteome</keyword>
<organism evidence="1 2">
    <name type="scientific">Vibrio ichthyoenteri ATCC 700023</name>
    <dbReference type="NCBI Taxonomy" id="870968"/>
    <lineage>
        <taxon>Bacteria</taxon>
        <taxon>Pseudomonadati</taxon>
        <taxon>Pseudomonadota</taxon>
        <taxon>Gammaproteobacteria</taxon>
        <taxon>Vibrionales</taxon>
        <taxon>Vibrionaceae</taxon>
        <taxon>Vibrio</taxon>
    </lineage>
</organism>
<dbReference type="Proteomes" id="UP000004605">
    <property type="component" value="Unassembled WGS sequence"/>
</dbReference>
<accession>F9S7W5</accession>
<evidence type="ECO:0000313" key="2">
    <source>
        <dbReference type="Proteomes" id="UP000004605"/>
    </source>
</evidence>
<dbReference type="OrthoDB" id="5906330at2"/>
<dbReference type="AlphaFoldDB" id="F9S7W5"/>
<sequence>MDYEIKNDGKKLTFRPKCSPHSYITSFTKPSANTVSVALGFNFRGRGISHVIVAETTISQVSFHYDELTNSYFIQFGTGTTVSSFNFHHVELIADFLGYGSLIVLDVEHSECDQ</sequence>
<reference evidence="1 2" key="1">
    <citation type="journal article" date="2012" name="Int. J. Syst. Evol. Microbiol.">
        <title>Vibrio caribbeanicus sp. nov., isolated from the marine sponge Scleritoderma cyanea.</title>
        <authorList>
            <person name="Hoffmann M."/>
            <person name="Monday S.R."/>
            <person name="Allard M.W."/>
            <person name="Strain E.A."/>
            <person name="Whittaker P."/>
            <person name="Naum M."/>
            <person name="McCarthy P.J."/>
            <person name="Lopez J.V."/>
            <person name="Fischer M."/>
            <person name="Brown E.W."/>
        </authorList>
    </citation>
    <scope>NUCLEOTIDE SEQUENCE [LARGE SCALE GENOMIC DNA]</scope>
    <source>
        <strain evidence="1 2">ATCC 700023</strain>
    </source>
</reference>
<dbReference type="RefSeq" id="WP_006714573.1">
    <property type="nucleotide sequence ID" value="NZ_AFWF01000303.1"/>
</dbReference>
<proteinExistence type="predicted"/>
<dbReference type="EMBL" id="AFWF01000303">
    <property type="protein sequence ID" value="EGU31015.1"/>
    <property type="molecule type" value="Genomic_DNA"/>
</dbReference>
<gene>
    <name evidence="1" type="ORF">VII00023_20762</name>
</gene>
<evidence type="ECO:0000313" key="1">
    <source>
        <dbReference type="EMBL" id="EGU31015.1"/>
    </source>
</evidence>
<name>F9S7W5_9VIBR</name>
<protein>
    <submittedName>
        <fullName evidence="1">Uncharacterized protein</fullName>
    </submittedName>
</protein>
<comment type="caution">
    <text evidence="1">The sequence shown here is derived from an EMBL/GenBank/DDBJ whole genome shotgun (WGS) entry which is preliminary data.</text>
</comment>